<evidence type="ECO:0000313" key="2">
    <source>
        <dbReference type="EMBL" id="OCL99264.1"/>
    </source>
</evidence>
<evidence type="ECO:0000256" key="1">
    <source>
        <dbReference type="SAM" id="Coils"/>
    </source>
</evidence>
<dbReference type="AlphaFoldDB" id="A0A1C0B6R1"/>
<dbReference type="RefSeq" id="WP_066186092.1">
    <property type="nucleotide sequence ID" value="NZ_LCUJ01000003.1"/>
</dbReference>
<dbReference type="EMBL" id="LCUJ01000003">
    <property type="protein sequence ID" value="OCL99264.1"/>
    <property type="molecule type" value="Genomic_DNA"/>
</dbReference>
<keyword evidence="1" id="KW-0175">Coiled coil</keyword>
<dbReference type="STRING" id="544718.AAX25_01380"/>
<name>A0A1C0B6R1_9BACT</name>
<accession>A0A1C0B6R1</accession>
<reference evidence="3" key="1">
    <citation type="submission" date="2015-05" db="EMBL/GenBank/DDBJ databases">
        <authorList>
            <person name="Rovetto F."/>
            <person name="Cocolin L."/>
            <person name="Illeghems K."/>
            <person name="Van Nieuwerburgh F."/>
            <person name="Houf K."/>
        </authorList>
    </citation>
    <scope>NUCLEOTIDE SEQUENCE [LARGE SCALE GENOMIC DNA]</scope>
    <source>
        <strain evidence="3">DU22</strain>
    </source>
</reference>
<organism evidence="2 3">
    <name type="scientific">Aliarcobacter thereius</name>
    <dbReference type="NCBI Taxonomy" id="544718"/>
    <lineage>
        <taxon>Bacteria</taxon>
        <taxon>Pseudomonadati</taxon>
        <taxon>Campylobacterota</taxon>
        <taxon>Epsilonproteobacteria</taxon>
        <taxon>Campylobacterales</taxon>
        <taxon>Arcobacteraceae</taxon>
        <taxon>Aliarcobacter</taxon>
    </lineage>
</organism>
<evidence type="ECO:0000313" key="3">
    <source>
        <dbReference type="Proteomes" id="UP000093281"/>
    </source>
</evidence>
<dbReference type="Proteomes" id="UP000093281">
    <property type="component" value="Unassembled WGS sequence"/>
</dbReference>
<proteinExistence type="predicted"/>
<gene>
    <name evidence="2" type="ORF">AAX29_01076</name>
</gene>
<feature type="coiled-coil region" evidence="1">
    <location>
        <begin position="284"/>
        <end position="339"/>
    </location>
</feature>
<protein>
    <submittedName>
        <fullName evidence="2">Uncharacterized protein</fullName>
    </submittedName>
</protein>
<dbReference type="OrthoDB" id="5347084at2"/>
<sequence>MRKASFSVERRTEQTDIHTQRLNGHNSAIFENSSFNYFKSYYDYDKFLESAKEKYQQTIKQRMQKSAIANMFQEAIISIDETHTQNDLVDLFFDLKQRFGGHELINLTIHKDEGYFVKDGINYKPYKNIIKRDEAWYISADEKKEIKAENFSLKVDISSFTKVSNPHAHAIFSMFDFKLGRNARMQKKDMVERLKLVADILKLEYAPQKIYKILDSNIDITGVKEQELKSLEFKIEARNKELFRINNSIAEKEYILDELVQKVTLKKTKFNSLADKISLKNREFEDLITLILTKEDEIDNLQNKITEKNSDISALDVKIKEKEFILEELKQEIESANHLKSI</sequence>
<comment type="caution">
    <text evidence="2">The sequence shown here is derived from an EMBL/GenBank/DDBJ whole genome shotgun (WGS) entry which is preliminary data.</text>
</comment>